<evidence type="ECO:0000256" key="8">
    <source>
        <dbReference type="ARBA" id="ARBA00023015"/>
    </source>
</evidence>
<dbReference type="InterPro" id="IPR036236">
    <property type="entry name" value="Znf_C2H2_sf"/>
</dbReference>
<evidence type="ECO:0000256" key="7">
    <source>
        <dbReference type="ARBA" id="ARBA00022833"/>
    </source>
</evidence>
<feature type="domain" description="C2H2-type" evidence="14">
    <location>
        <begin position="510"/>
        <end position="537"/>
    </location>
</feature>
<dbReference type="AlphaFoldDB" id="A0AA40HEE8"/>
<dbReference type="GO" id="GO:0001228">
    <property type="term" value="F:DNA-binding transcription activator activity, RNA polymerase II-specific"/>
    <property type="evidence" value="ECO:0007669"/>
    <property type="project" value="TreeGrafter"/>
</dbReference>
<dbReference type="FunFam" id="3.30.160.60:FF:000127">
    <property type="entry name" value="Zinc finger protein 354C"/>
    <property type="match status" value="1"/>
</dbReference>
<reference evidence="16" key="1">
    <citation type="submission" date="2023-06" db="EMBL/GenBank/DDBJ databases">
        <title>Reference genome for the Northern bat (Eptesicus nilssonii), a most northern bat species.</title>
        <authorList>
            <person name="Laine V.N."/>
            <person name="Pulliainen A.T."/>
            <person name="Lilley T.M."/>
        </authorList>
    </citation>
    <scope>NUCLEOTIDE SEQUENCE</scope>
    <source>
        <strain evidence="16">BLF_Eptnil</strain>
        <tissue evidence="16">Kidney</tissue>
    </source>
</reference>
<dbReference type="FunFam" id="3.30.160.60:FF:000295">
    <property type="entry name" value="zinc finger protein 19"/>
    <property type="match status" value="4"/>
</dbReference>
<evidence type="ECO:0000256" key="5">
    <source>
        <dbReference type="ARBA" id="ARBA00022737"/>
    </source>
</evidence>
<keyword evidence="5" id="KW-0677">Repeat</keyword>
<evidence type="ECO:0000256" key="9">
    <source>
        <dbReference type="ARBA" id="ARBA00023125"/>
    </source>
</evidence>
<dbReference type="PROSITE" id="PS50157">
    <property type="entry name" value="ZINC_FINGER_C2H2_2"/>
    <property type="match status" value="9"/>
</dbReference>
<dbReference type="SUPFAM" id="SSF109640">
    <property type="entry name" value="KRAB domain (Kruppel-associated box)"/>
    <property type="match status" value="1"/>
</dbReference>
<dbReference type="GO" id="GO:0045892">
    <property type="term" value="P:negative regulation of DNA-templated transcription"/>
    <property type="evidence" value="ECO:0007669"/>
    <property type="project" value="UniProtKB-ARBA"/>
</dbReference>
<comment type="caution">
    <text evidence="16">The sequence shown here is derived from an EMBL/GenBank/DDBJ whole genome shotgun (WGS) entry which is preliminary data.</text>
</comment>
<dbReference type="Proteomes" id="UP001177744">
    <property type="component" value="Unassembled WGS sequence"/>
</dbReference>
<sequence>MRASPGPGLGQGPEQPEPWVLAVGAGPSTDLQFPQVPAGAEPLRGWSVGLMSGPHTIVASEDMNLEVVAIVFSQEEWGMLDEAQRLLNCDVMLGCSDAVCFCACGACMFPCQVLQPRSQLTERTAQRKNEKTGRERTALGTERSPVNDKVTRKDMDFEDVAIAFSRRSGGSLLRLRDFCTARVNMQDDLKQASSNYSPRATCGFGHKMDDAEACSEQSVPVQGESQVSASKTSPATQRTHLCGRCFSVFKDILHLTESQAADFEQKAFFSDACVRSLLFQCKPSSSTEEASGEKTWKGAVDRALFVTNSAFSLSGLPSTSREVGEDFPAISELLQHQAPLNTEEPHSHNEISEEFLNRKRHHQWDECDKAASHHQNLVHIKASHLEKGNMSVIHVGKFSNVSLTSVDIGEFTLEKSPMNVLIVASCSIIGLPSLSTTEFTLEKNLMIHTGEKPYECSDCGKSFRRKSYLLIHQRLHTGEKPYQCSDCGKSFSSNSTLIEHTRVHTGEKPYECTECGKTFHVRSSPTKHHRIHTGEKPYECSECGKSFRRNSHLLNHKRVHTGEKPYQCITLLSSNIAEFTLGKNHMSVVTVGSPSAEALILSNIAEFTLEKKPYECSDCGKCFRQSSNLIQHLTVHTAGTPYECSECGKSFGHYSYLLIHQRVHTGEKPYECSDCGKFFRQKAHLIPHHRVHTGEKPYECSECGKSYRHNSHLLIHQRVHTGEKPYECSECGKSFRYKYALIQHMRVHTGEKL</sequence>
<dbReference type="PANTHER" id="PTHR24393">
    <property type="entry name" value="ZINC FINGER PROTEIN"/>
    <property type="match status" value="1"/>
</dbReference>
<feature type="domain" description="C2H2-type" evidence="14">
    <location>
        <begin position="482"/>
        <end position="509"/>
    </location>
</feature>
<keyword evidence="10" id="KW-0804">Transcription</keyword>
<keyword evidence="4" id="KW-0479">Metal-binding</keyword>
<feature type="compositionally biased region" description="Basic and acidic residues" evidence="13">
    <location>
        <begin position="124"/>
        <end position="137"/>
    </location>
</feature>
<dbReference type="GO" id="GO:0000978">
    <property type="term" value="F:RNA polymerase II cis-regulatory region sequence-specific DNA binding"/>
    <property type="evidence" value="ECO:0007669"/>
    <property type="project" value="TreeGrafter"/>
</dbReference>
<dbReference type="PANTHER" id="PTHR24393:SF166">
    <property type="entry name" value="ZINC FINGER PROTEIN 771"/>
    <property type="match status" value="1"/>
</dbReference>
<dbReference type="FunFam" id="3.30.160.60:FF:000060">
    <property type="entry name" value="zinc finger protein 436"/>
    <property type="match status" value="1"/>
</dbReference>
<evidence type="ECO:0000256" key="2">
    <source>
        <dbReference type="ARBA" id="ARBA00004123"/>
    </source>
</evidence>
<evidence type="ECO:0000256" key="10">
    <source>
        <dbReference type="ARBA" id="ARBA00023163"/>
    </source>
</evidence>
<dbReference type="Pfam" id="PF00096">
    <property type="entry name" value="zf-C2H2"/>
    <property type="match status" value="7"/>
</dbReference>
<dbReference type="Gene3D" id="6.10.140.140">
    <property type="match status" value="1"/>
</dbReference>
<feature type="domain" description="C2H2-type" evidence="14">
    <location>
        <begin position="538"/>
        <end position="565"/>
    </location>
</feature>
<dbReference type="PROSITE" id="PS50805">
    <property type="entry name" value="KRAB"/>
    <property type="match status" value="1"/>
</dbReference>
<comment type="function">
    <text evidence="1">May be involved in transcriptional regulation.</text>
</comment>
<dbReference type="FunFam" id="3.30.160.60:FF:001270">
    <property type="entry name" value="zinc finger protein 583 isoform X1"/>
    <property type="match status" value="1"/>
</dbReference>
<evidence type="ECO:0000256" key="3">
    <source>
        <dbReference type="ARBA" id="ARBA00006991"/>
    </source>
</evidence>
<comment type="subcellular location">
    <subcellularLocation>
        <location evidence="2">Nucleus</location>
    </subcellularLocation>
</comment>
<proteinExistence type="inferred from homology"/>
<keyword evidence="7" id="KW-0862">Zinc</keyword>
<dbReference type="FunFam" id="3.30.160.60:FF:000249">
    <property type="entry name" value="Zinc finger protein 154"/>
    <property type="match status" value="1"/>
</dbReference>
<comment type="similarity">
    <text evidence="3">Belongs to the krueppel C2H2-type zinc-finger protein family.</text>
</comment>
<feature type="domain" description="C2H2-type" evidence="14">
    <location>
        <begin position="642"/>
        <end position="669"/>
    </location>
</feature>
<evidence type="ECO:0000256" key="4">
    <source>
        <dbReference type="ARBA" id="ARBA00022723"/>
    </source>
</evidence>
<evidence type="ECO:0000259" key="15">
    <source>
        <dbReference type="PROSITE" id="PS50805"/>
    </source>
</evidence>
<dbReference type="SUPFAM" id="SSF57667">
    <property type="entry name" value="beta-beta-alpha zinc fingers"/>
    <property type="match status" value="5"/>
</dbReference>
<dbReference type="GO" id="GO:0005634">
    <property type="term" value="C:nucleus"/>
    <property type="evidence" value="ECO:0007669"/>
    <property type="project" value="UniProtKB-SubCell"/>
</dbReference>
<dbReference type="FunFam" id="3.30.160.60:FF:000292">
    <property type="entry name" value="zinc finger protein 619"/>
    <property type="match status" value="1"/>
</dbReference>
<evidence type="ECO:0000313" key="17">
    <source>
        <dbReference type="Proteomes" id="UP001177744"/>
    </source>
</evidence>
<feature type="domain" description="C2H2-type" evidence="14">
    <location>
        <begin position="670"/>
        <end position="697"/>
    </location>
</feature>
<dbReference type="InterPro" id="IPR056436">
    <property type="entry name" value="Znf-C2H2_ZIC1-5/GLI1-3-like"/>
</dbReference>
<dbReference type="PROSITE" id="PS00028">
    <property type="entry name" value="ZINC_FINGER_C2H2_1"/>
    <property type="match status" value="9"/>
</dbReference>
<feature type="domain" description="C2H2-type" evidence="14">
    <location>
        <begin position="614"/>
        <end position="641"/>
    </location>
</feature>
<gene>
    <name evidence="16" type="ORF">QTO34_009785</name>
</gene>
<evidence type="ECO:0000256" key="11">
    <source>
        <dbReference type="ARBA" id="ARBA00023242"/>
    </source>
</evidence>
<dbReference type="InterPro" id="IPR013087">
    <property type="entry name" value="Znf_C2H2_type"/>
</dbReference>
<feature type="domain" description="C2H2-type" evidence="14">
    <location>
        <begin position="454"/>
        <end position="481"/>
    </location>
</feature>
<feature type="domain" description="KRAB" evidence="15">
    <location>
        <begin position="63"/>
        <end position="143"/>
    </location>
</feature>
<evidence type="ECO:0000259" key="14">
    <source>
        <dbReference type="PROSITE" id="PS50157"/>
    </source>
</evidence>
<evidence type="ECO:0000256" key="12">
    <source>
        <dbReference type="PROSITE-ProRule" id="PRU00042"/>
    </source>
</evidence>
<protein>
    <submittedName>
        <fullName evidence="16">Uncharacterized protein</fullName>
    </submittedName>
</protein>
<dbReference type="Gene3D" id="3.30.160.60">
    <property type="entry name" value="Classic Zinc Finger"/>
    <property type="match status" value="9"/>
</dbReference>
<evidence type="ECO:0000256" key="1">
    <source>
        <dbReference type="ARBA" id="ARBA00003767"/>
    </source>
</evidence>
<evidence type="ECO:0000256" key="13">
    <source>
        <dbReference type="SAM" id="MobiDB-lite"/>
    </source>
</evidence>
<keyword evidence="8" id="KW-0805">Transcription regulation</keyword>
<feature type="domain" description="C2H2-type" evidence="14">
    <location>
        <begin position="698"/>
        <end position="725"/>
    </location>
</feature>
<keyword evidence="9" id="KW-0238">DNA-binding</keyword>
<accession>A0AA40HEE8</accession>
<dbReference type="InterPro" id="IPR001909">
    <property type="entry name" value="KRAB"/>
</dbReference>
<dbReference type="GO" id="GO:0008270">
    <property type="term" value="F:zinc ion binding"/>
    <property type="evidence" value="ECO:0007669"/>
    <property type="project" value="UniProtKB-KW"/>
</dbReference>
<dbReference type="CDD" id="cd07765">
    <property type="entry name" value="KRAB_A-box"/>
    <property type="match status" value="1"/>
</dbReference>
<dbReference type="SMART" id="SM00355">
    <property type="entry name" value="ZnF_C2H2"/>
    <property type="match status" value="9"/>
</dbReference>
<dbReference type="Pfam" id="PF01352">
    <property type="entry name" value="KRAB"/>
    <property type="match status" value="1"/>
</dbReference>
<keyword evidence="17" id="KW-1185">Reference proteome</keyword>
<dbReference type="Pfam" id="PF23561">
    <property type="entry name" value="zf-C2H2_15"/>
    <property type="match status" value="1"/>
</dbReference>
<keyword evidence="11" id="KW-0539">Nucleus</keyword>
<keyword evidence="6 12" id="KW-0863">Zinc-finger</keyword>
<feature type="region of interest" description="Disordered" evidence="13">
    <location>
        <begin position="122"/>
        <end position="143"/>
    </location>
</feature>
<evidence type="ECO:0000256" key="6">
    <source>
        <dbReference type="ARBA" id="ARBA00022771"/>
    </source>
</evidence>
<dbReference type="EMBL" id="JAULJE010000021">
    <property type="protein sequence ID" value="KAK1329603.1"/>
    <property type="molecule type" value="Genomic_DNA"/>
</dbReference>
<organism evidence="16 17">
    <name type="scientific">Cnephaeus nilssonii</name>
    <name type="common">Northern bat</name>
    <name type="synonym">Eptesicus nilssonii</name>
    <dbReference type="NCBI Taxonomy" id="3371016"/>
    <lineage>
        <taxon>Eukaryota</taxon>
        <taxon>Metazoa</taxon>
        <taxon>Chordata</taxon>
        <taxon>Craniata</taxon>
        <taxon>Vertebrata</taxon>
        <taxon>Euteleostomi</taxon>
        <taxon>Mammalia</taxon>
        <taxon>Eutheria</taxon>
        <taxon>Laurasiatheria</taxon>
        <taxon>Chiroptera</taxon>
        <taxon>Yangochiroptera</taxon>
        <taxon>Vespertilionidae</taxon>
        <taxon>Cnephaeus</taxon>
    </lineage>
</organism>
<dbReference type="InterPro" id="IPR036051">
    <property type="entry name" value="KRAB_dom_sf"/>
</dbReference>
<evidence type="ECO:0000313" key="16">
    <source>
        <dbReference type="EMBL" id="KAK1329603.1"/>
    </source>
</evidence>
<feature type="domain" description="C2H2-type" evidence="14">
    <location>
        <begin position="726"/>
        <end position="753"/>
    </location>
</feature>
<name>A0AA40HEE8_CNENI</name>